<accession>E3FPF4</accession>
<keyword evidence="3" id="KW-1185">Reference proteome</keyword>
<dbReference type="HOGENOM" id="CLU_2829177_0_0_7"/>
<dbReference type="AlphaFoldDB" id="E3FPF4"/>
<dbReference type="KEGG" id="sur:STAUR_5378"/>
<protein>
    <submittedName>
        <fullName evidence="2">Uncharacterized protein</fullName>
    </submittedName>
</protein>
<gene>
    <name evidence="2" type="ordered locus">STAUR_5378</name>
</gene>
<evidence type="ECO:0000256" key="1">
    <source>
        <dbReference type="SAM" id="MobiDB-lite"/>
    </source>
</evidence>
<dbReference type="EMBL" id="CP002271">
    <property type="protein sequence ID" value="ADO73149.1"/>
    <property type="molecule type" value="Genomic_DNA"/>
</dbReference>
<name>E3FPF4_STIAD</name>
<evidence type="ECO:0000313" key="2">
    <source>
        <dbReference type="EMBL" id="ADO73149.1"/>
    </source>
</evidence>
<feature type="compositionally biased region" description="Polar residues" evidence="1">
    <location>
        <begin position="40"/>
        <end position="49"/>
    </location>
</feature>
<dbReference type="Proteomes" id="UP000001351">
    <property type="component" value="Chromosome"/>
</dbReference>
<sequence>MLSGLGRLTQGVVTPAAPPAWDALQAAWHPRSLNDDEASQRTGGMSESSAARERFSLKSGCDNQDP</sequence>
<dbReference type="STRING" id="378806.STAUR_5378"/>
<organism evidence="2 3">
    <name type="scientific">Stigmatella aurantiaca (strain DW4/3-1)</name>
    <dbReference type="NCBI Taxonomy" id="378806"/>
    <lineage>
        <taxon>Bacteria</taxon>
        <taxon>Pseudomonadati</taxon>
        <taxon>Myxococcota</taxon>
        <taxon>Myxococcia</taxon>
        <taxon>Myxococcales</taxon>
        <taxon>Cystobacterineae</taxon>
        <taxon>Archangiaceae</taxon>
        <taxon>Stigmatella</taxon>
    </lineage>
</organism>
<evidence type="ECO:0000313" key="3">
    <source>
        <dbReference type="Proteomes" id="UP000001351"/>
    </source>
</evidence>
<feature type="region of interest" description="Disordered" evidence="1">
    <location>
        <begin position="31"/>
        <end position="66"/>
    </location>
</feature>
<proteinExistence type="predicted"/>
<reference evidence="2 3" key="1">
    <citation type="journal article" date="2011" name="Mol. Biol. Evol.">
        <title>Comparative genomic analysis of fruiting body formation in Myxococcales.</title>
        <authorList>
            <person name="Huntley S."/>
            <person name="Hamann N."/>
            <person name="Wegener-Feldbrugge S."/>
            <person name="Treuner-Lange A."/>
            <person name="Kube M."/>
            <person name="Reinhardt R."/>
            <person name="Klages S."/>
            <person name="Muller R."/>
            <person name="Ronning C.M."/>
            <person name="Nierman W.C."/>
            <person name="Sogaard-Andersen L."/>
        </authorList>
    </citation>
    <scope>NUCLEOTIDE SEQUENCE [LARGE SCALE GENOMIC DNA]</scope>
    <source>
        <strain evidence="2 3">DW4/3-1</strain>
    </source>
</reference>